<accession>A0A8E1V7X4</accession>
<sequence length="222" mass="25435">MYNVNHLFVSREMNVKKLLAYGFRKDGQDYGYRCDVMNKQFTLQVNITTQGDIAATIIDKVTGEDYILHRIISATGAFVGQVREEHDAILLDIAEKCFPQKHFKTAQADAIVQHLKQQYQTELEFLWPRFPENAIFRRNDNQKWFGALLMIHSSKLGRPDDSLIEIVNIKVSPQTIASLVDGEVYFPGYHMNKKHWVTLCLDGSVPTTEVLLRIDNSFNLAG</sequence>
<name>A0A8E1V7X4_9GAMM</name>
<proteinExistence type="predicted"/>
<dbReference type="AlphaFoldDB" id="A0A8E1V7X4"/>
<dbReference type="InterPro" id="IPR038056">
    <property type="entry name" value="YjbR-like_sf"/>
</dbReference>
<evidence type="ECO:0000313" key="2">
    <source>
        <dbReference type="Proteomes" id="UP000071979"/>
    </source>
</evidence>
<protein>
    <recommendedName>
        <fullName evidence="3">MmcQ/YjbR family DNA-binding protein</fullName>
    </recommendedName>
</protein>
<dbReference type="EMBL" id="LDSE01000020">
    <property type="protein sequence ID" value="KTS67676.1"/>
    <property type="molecule type" value="Genomic_DNA"/>
</dbReference>
<reference evidence="1 2" key="1">
    <citation type="journal article" date="2016" name="Front. Microbiol.">
        <title>Genomic Resource of Rice Seed Associated Bacteria.</title>
        <authorList>
            <person name="Midha S."/>
            <person name="Bansal K."/>
            <person name="Sharma S."/>
            <person name="Kumar N."/>
            <person name="Patil P.P."/>
            <person name="Chaudhry V."/>
            <person name="Patil P.B."/>
        </authorList>
    </citation>
    <scope>NUCLEOTIDE SEQUENCE [LARGE SCALE GENOMIC DNA]</scope>
    <source>
        <strain evidence="1 2">SA3</strain>
    </source>
</reference>
<dbReference type="Gene3D" id="3.90.1150.30">
    <property type="match status" value="1"/>
</dbReference>
<dbReference type="Pfam" id="PF04237">
    <property type="entry name" value="YjbR"/>
    <property type="match status" value="1"/>
</dbReference>
<dbReference type="PANTHER" id="PTHR35145:SF1">
    <property type="entry name" value="CYTOPLASMIC PROTEIN"/>
    <property type="match status" value="1"/>
</dbReference>
<dbReference type="InterPro" id="IPR058532">
    <property type="entry name" value="YjbR/MT2646/Rv2570-like"/>
</dbReference>
<dbReference type="InterPro" id="IPR007351">
    <property type="entry name" value="YjbR"/>
</dbReference>
<dbReference type="SUPFAM" id="SSF142906">
    <property type="entry name" value="YjbR-like"/>
    <property type="match status" value="1"/>
</dbReference>
<comment type="caution">
    <text evidence="1">The sequence shown here is derived from an EMBL/GenBank/DDBJ whole genome shotgun (WGS) entry which is preliminary data.</text>
</comment>
<gene>
    <name evidence="1" type="ORF">SA3R_10055</name>
</gene>
<dbReference type="Proteomes" id="UP000071979">
    <property type="component" value="Unassembled WGS sequence"/>
</dbReference>
<organism evidence="1 2">
    <name type="scientific">Pantoea dispersa</name>
    <dbReference type="NCBI Taxonomy" id="59814"/>
    <lineage>
        <taxon>Bacteria</taxon>
        <taxon>Pseudomonadati</taxon>
        <taxon>Pseudomonadota</taxon>
        <taxon>Gammaproteobacteria</taxon>
        <taxon>Enterobacterales</taxon>
        <taxon>Erwiniaceae</taxon>
        <taxon>Pantoea</taxon>
    </lineage>
</organism>
<evidence type="ECO:0000313" key="1">
    <source>
        <dbReference type="EMBL" id="KTS67676.1"/>
    </source>
</evidence>
<dbReference type="PANTHER" id="PTHR35145">
    <property type="entry name" value="CYTOPLASMIC PROTEIN-RELATED"/>
    <property type="match status" value="1"/>
</dbReference>
<evidence type="ECO:0008006" key="3">
    <source>
        <dbReference type="Google" id="ProtNLM"/>
    </source>
</evidence>